<evidence type="ECO:0000313" key="6">
    <source>
        <dbReference type="EMBL" id="GFN46112.1"/>
    </source>
</evidence>
<dbReference type="GO" id="GO:0000028">
    <property type="term" value="P:ribosomal small subunit assembly"/>
    <property type="evidence" value="ECO:0007669"/>
    <property type="project" value="TreeGrafter"/>
</dbReference>
<dbReference type="PANTHER" id="PTHR33867:SF1">
    <property type="entry name" value="RIBOSOME MATURATION FACTOR RIMP"/>
    <property type="match status" value="1"/>
</dbReference>
<dbReference type="AlphaFoldDB" id="A0A6L2ZNE0"/>
<proteinExistence type="inferred from homology"/>
<sequence>MGVSLSTLEQKLTEIISAPVKALGHKLVGIEFIRGRPSTLRIYIDNCDGVTVDMCADVSYQVSAVLDVEEPITCPYNLEVSSPGLERPLFTAEDYTDYLGKRINLTLRIAMQNRRKWQGIIKAVDGEMIIVTVDGKDEVFALSNIRKANLAPHF</sequence>
<dbReference type="HAMAP" id="MF_01077">
    <property type="entry name" value="RimP"/>
    <property type="match status" value="1"/>
</dbReference>
<evidence type="ECO:0000256" key="2">
    <source>
        <dbReference type="ARBA" id="ARBA00022517"/>
    </source>
</evidence>
<evidence type="ECO:0000256" key="3">
    <source>
        <dbReference type="HAMAP-Rule" id="MF_01077"/>
    </source>
</evidence>
<accession>A0A6L2ZNE0</accession>
<comment type="subcellular location">
    <subcellularLocation>
        <location evidence="3">Cytoplasm</location>
    </subcellularLocation>
</comment>
<dbReference type="SUPFAM" id="SSF74942">
    <property type="entry name" value="YhbC-like, C-terminal domain"/>
    <property type="match status" value="1"/>
</dbReference>
<dbReference type="SUPFAM" id="SSF75420">
    <property type="entry name" value="YhbC-like, N-terminal domain"/>
    <property type="match status" value="1"/>
</dbReference>
<comment type="similarity">
    <text evidence="3">Belongs to the RimP family.</text>
</comment>
<dbReference type="EMBL" id="BLXO01000002">
    <property type="protein sequence ID" value="GFN46112.1"/>
    <property type="molecule type" value="Genomic_DNA"/>
</dbReference>
<dbReference type="InterPro" id="IPR035956">
    <property type="entry name" value="RimP_N_sf"/>
</dbReference>
<dbReference type="Pfam" id="PF02576">
    <property type="entry name" value="RimP_N"/>
    <property type="match status" value="1"/>
</dbReference>
<comment type="function">
    <text evidence="3">Required for maturation of 30S ribosomal subunits.</text>
</comment>
<comment type="caution">
    <text evidence="6">The sequence shown here is derived from an EMBL/GenBank/DDBJ whole genome shotgun (WGS) entry which is preliminary data.</text>
</comment>
<keyword evidence="1 3" id="KW-0963">Cytoplasm</keyword>
<dbReference type="FunFam" id="3.30.300.70:FF:000001">
    <property type="entry name" value="Ribosome maturation factor RimP"/>
    <property type="match status" value="1"/>
</dbReference>
<gene>
    <name evidence="3 6" type="primary">rimP</name>
    <name evidence="6" type="ORF">RINTU1_15520</name>
</gene>
<organism evidence="6 7">
    <name type="scientific">Candidatus Regiella insecticola</name>
    <dbReference type="NCBI Taxonomy" id="138073"/>
    <lineage>
        <taxon>Bacteria</taxon>
        <taxon>Pseudomonadati</taxon>
        <taxon>Pseudomonadota</taxon>
        <taxon>Gammaproteobacteria</taxon>
        <taxon>Enterobacterales</taxon>
        <taxon>Enterobacteriaceae</taxon>
        <taxon>aphid secondary symbionts</taxon>
        <taxon>Candidatus Regiella</taxon>
    </lineage>
</organism>
<dbReference type="NCBIfam" id="NF000927">
    <property type="entry name" value="PRK00092.1-1"/>
    <property type="match status" value="1"/>
</dbReference>
<dbReference type="GO" id="GO:0006412">
    <property type="term" value="P:translation"/>
    <property type="evidence" value="ECO:0007669"/>
    <property type="project" value="TreeGrafter"/>
</dbReference>
<evidence type="ECO:0000259" key="5">
    <source>
        <dbReference type="Pfam" id="PF17384"/>
    </source>
</evidence>
<dbReference type="InterPro" id="IPR036847">
    <property type="entry name" value="RimP_C_sf"/>
</dbReference>
<protein>
    <recommendedName>
        <fullName evidence="3">Ribosome maturation factor RimP</fullName>
    </recommendedName>
</protein>
<dbReference type="InterPro" id="IPR028998">
    <property type="entry name" value="RimP_C"/>
</dbReference>
<reference evidence="6 7" key="1">
    <citation type="submission" date="2020-06" db="EMBL/GenBank/DDBJ databases">
        <title>The genome sequence of Candidatus Regiella insecticola strain Tut.</title>
        <authorList>
            <person name="Nikoh N."/>
            <person name="Tsuchida T."/>
            <person name="Koga R."/>
            <person name="Oshima K."/>
            <person name="Hattori M."/>
            <person name="Fukatsu T."/>
        </authorList>
    </citation>
    <scope>NUCLEOTIDE SEQUENCE [LARGE SCALE GENOMIC DNA]</scope>
    <source>
        <strain evidence="6 7">Tut</strain>
    </source>
</reference>
<dbReference type="Pfam" id="PF17384">
    <property type="entry name" value="DUF150_C"/>
    <property type="match status" value="1"/>
</dbReference>
<dbReference type="FunFam" id="2.30.30.180:FF:000001">
    <property type="entry name" value="Ribosome maturation factor RimP"/>
    <property type="match status" value="1"/>
</dbReference>
<feature type="domain" description="Ribosome maturation factor RimP C-terminal" evidence="5">
    <location>
        <begin position="89"/>
        <end position="154"/>
    </location>
</feature>
<evidence type="ECO:0000313" key="7">
    <source>
        <dbReference type="Proteomes" id="UP000504714"/>
    </source>
</evidence>
<keyword evidence="2 3" id="KW-0690">Ribosome biogenesis</keyword>
<feature type="domain" description="Ribosome maturation factor RimP N-terminal" evidence="4">
    <location>
        <begin position="15"/>
        <end position="86"/>
    </location>
</feature>
<dbReference type="Gene3D" id="2.30.30.180">
    <property type="entry name" value="Ribosome maturation factor RimP, C-terminal domain"/>
    <property type="match status" value="1"/>
</dbReference>
<dbReference type="Proteomes" id="UP000504714">
    <property type="component" value="Unassembled WGS sequence"/>
</dbReference>
<dbReference type="PANTHER" id="PTHR33867">
    <property type="entry name" value="RIBOSOME MATURATION FACTOR RIMP"/>
    <property type="match status" value="1"/>
</dbReference>
<name>A0A6L2ZNE0_9ENTR</name>
<dbReference type="GO" id="GO:0005829">
    <property type="term" value="C:cytosol"/>
    <property type="evidence" value="ECO:0007669"/>
    <property type="project" value="TreeGrafter"/>
</dbReference>
<evidence type="ECO:0000259" key="4">
    <source>
        <dbReference type="Pfam" id="PF02576"/>
    </source>
</evidence>
<dbReference type="InterPro" id="IPR003728">
    <property type="entry name" value="Ribosome_maturation_RimP"/>
</dbReference>
<dbReference type="Gene3D" id="3.30.300.70">
    <property type="entry name" value="RimP-like superfamily, N-terminal"/>
    <property type="match status" value="1"/>
</dbReference>
<evidence type="ECO:0000256" key="1">
    <source>
        <dbReference type="ARBA" id="ARBA00022490"/>
    </source>
</evidence>
<dbReference type="CDD" id="cd01734">
    <property type="entry name" value="YlxS_C"/>
    <property type="match status" value="1"/>
</dbReference>
<dbReference type="InterPro" id="IPR028989">
    <property type="entry name" value="RimP_N"/>
</dbReference>